<dbReference type="EMBL" id="BMXR01000004">
    <property type="protein sequence ID" value="GGX52735.1"/>
    <property type="molecule type" value="Genomic_DNA"/>
</dbReference>
<sequence length="153" mass="17553">MLVKYAGYDFSIPANPSVVVSSGDNDRVDILMFKYDHPERSGYITLMNMSSDPTLEELQDVRGCDFATFIEDLITRNDDTTCNREPLEAFYKDLGESDFGSWDGKDNSKWLYMFDMDKSLIYLISPGEKIVQIATDMLNTERELKAVINQYVK</sequence>
<gene>
    <name evidence="1" type="ORF">GCM10007392_20180</name>
</gene>
<evidence type="ECO:0000313" key="2">
    <source>
        <dbReference type="Proteomes" id="UP000626148"/>
    </source>
</evidence>
<comment type="caution">
    <text evidence="1">The sequence shown here is derived from an EMBL/GenBank/DDBJ whole genome shotgun (WGS) entry which is preliminary data.</text>
</comment>
<dbReference type="AlphaFoldDB" id="A0A918NA37"/>
<reference evidence="1" key="1">
    <citation type="journal article" date="2014" name="Int. J. Syst. Evol. Microbiol.">
        <title>Complete genome sequence of Corynebacterium casei LMG S-19264T (=DSM 44701T), isolated from a smear-ripened cheese.</title>
        <authorList>
            <consortium name="US DOE Joint Genome Institute (JGI-PGF)"/>
            <person name="Walter F."/>
            <person name="Albersmeier A."/>
            <person name="Kalinowski J."/>
            <person name="Ruckert C."/>
        </authorList>
    </citation>
    <scope>NUCLEOTIDE SEQUENCE</scope>
    <source>
        <strain evidence="1">KCTC 22169</strain>
    </source>
</reference>
<keyword evidence="2" id="KW-1185">Reference proteome</keyword>
<dbReference type="Proteomes" id="UP000626148">
    <property type="component" value="Unassembled WGS sequence"/>
</dbReference>
<evidence type="ECO:0000313" key="1">
    <source>
        <dbReference type="EMBL" id="GGX52735.1"/>
    </source>
</evidence>
<reference evidence="1" key="2">
    <citation type="submission" date="2020-09" db="EMBL/GenBank/DDBJ databases">
        <authorList>
            <person name="Sun Q."/>
            <person name="Kim S."/>
        </authorList>
    </citation>
    <scope>NUCLEOTIDE SEQUENCE</scope>
    <source>
        <strain evidence="1">KCTC 22169</strain>
    </source>
</reference>
<accession>A0A918NA37</accession>
<proteinExistence type="predicted"/>
<organism evidence="1 2">
    <name type="scientific">Saccharospirillum salsuginis</name>
    <dbReference type="NCBI Taxonomy" id="418750"/>
    <lineage>
        <taxon>Bacteria</taxon>
        <taxon>Pseudomonadati</taxon>
        <taxon>Pseudomonadota</taxon>
        <taxon>Gammaproteobacteria</taxon>
        <taxon>Oceanospirillales</taxon>
        <taxon>Saccharospirillaceae</taxon>
        <taxon>Saccharospirillum</taxon>
    </lineage>
</organism>
<protein>
    <submittedName>
        <fullName evidence="1">Uncharacterized protein</fullName>
    </submittedName>
</protein>
<name>A0A918NA37_9GAMM</name>
<dbReference type="RefSeq" id="WP_194523966.1">
    <property type="nucleotide sequence ID" value="NZ_BMXR01000004.1"/>
</dbReference>